<dbReference type="AlphaFoldDB" id="A0A6N7IRT2"/>
<gene>
    <name evidence="1" type="ORF">GFC01_10970</name>
</gene>
<protein>
    <submittedName>
        <fullName evidence="1">Uncharacterized protein</fullName>
    </submittedName>
</protein>
<accession>A0A6N7IRT2</accession>
<organism evidence="1 2">
    <name type="scientific">Desulfofundulus thermobenzoicus</name>
    <dbReference type="NCBI Taxonomy" id="29376"/>
    <lineage>
        <taxon>Bacteria</taxon>
        <taxon>Bacillati</taxon>
        <taxon>Bacillota</taxon>
        <taxon>Clostridia</taxon>
        <taxon>Eubacteriales</taxon>
        <taxon>Peptococcaceae</taxon>
        <taxon>Desulfofundulus</taxon>
    </lineage>
</organism>
<dbReference type="Proteomes" id="UP000441717">
    <property type="component" value="Unassembled WGS sequence"/>
</dbReference>
<dbReference type="EMBL" id="WHYR01000028">
    <property type="protein sequence ID" value="MQL52774.1"/>
    <property type="molecule type" value="Genomic_DNA"/>
</dbReference>
<sequence>MVSERGVVNTVSTRYNDLGVITMAIAREHVKALIDRLSDEQVQALWVILNSMAWPTEKVSPEEAAEIEESFAEIDAGKGVKAEDVWRELGV</sequence>
<comment type="caution">
    <text evidence="1">The sequence shown here is derived from an EMBL/GenBank/DDBJ whole genome shotgun (WGS) entry which is preliminary data.</text>
</comment>
<name>A0A6N7IRT2_9FIRM</name>
<evidence type="ECO:0000313" key="1">
    <source>
        <dbReference type="EMBL" id="MQL52774.1"/>
    </source>
</evidence>
<reference evidence="1 2" key="1">
    <citation type="submission" date="2019-10" db="EMBL/GenBank/DDBJ databases">
        <title>Comparative genomics of sulfur disproportionating microorganisms.</title>
        <authorList>
            <person name="Ward L.M."/>
            <person name="Bertran E."/>
            <person name="Johnston D."/>
        </authorList>
    </citation>
    <scope>NUCLEOTIDE SEQUENCE [LARGE SCALE GENOMIC DNA]</scope>
    <source>
        <strain evidence="1 2">DSM 14055</strain>
    </source>
</reference>
<evidence type="ECO:0000313" key="2">
    <source>
        <dbReference type="Proteomes" id="UP000441717"/>
    </source>
</evidence>
<keyword evidence="2" id="KW-1185">Reference proteome</keyword>
<proteinExistence type="predicted"/>
<dbReference type="OrthoDB" id="1726559at2"/>